<reference evidence="3" key="1">
    <citation type="journal article" date="2023" name="Access Microbiol">
        <title>De-novo genome assembly for Akanthomyces muscarius, a biocontrol agent of insect agricultural pests.</title>
        <authorList>
            <person name="Erdos Z."/>
            <person name="Studholme D.J."/>
            <person name="Raymond B."/>
            <person name="Sharma M."/>
        </authorList>
    </citation>
    <scope>NUCLEOTIDE SEQUENCE</scope>
    <source>
        <strain evidence="3">Ve6</strain>
    </source>
</reference>
<evidence type="ECO:0000313" key="4">
    <source>
        <dbReference type="Proteomes" id="UP001144673"/>
    </source>
</evidence>
<name>A0A9W8QRJ8_AKAMU</name>
<dbReference type="InterPro" id="IPR002575">
    <property type="entry name" value="Aminoglycoside_PTrfase"/>
</dbReference>
<dbReference type="EMBL" id="JAJHUN010000001">
    <property type="protein sequence ID" value="KAJ4165132.1"/>
    <property type="molecule type" value="Genomic_DNA"/>
</dbReference>
<evidence type="ECO:0000259" key="2">
    <source>
        <dbReference type="Pfam" id="PF01636"/>
    </source>
</evidence>
<feature type="domain" description="Aminoglycoside phosphotransferase" evidence="2">
    <location>
        <begin position="328"/>
        <end position="372"/>
    </location>
</feature>
<dbReference type="Proteomes" id="UP001144673">
    <property type="component" value="Chromosome 1"/>
</dbReference>
<dbReference type="Gene3D" id="3.90.1200.10">
    <property type="match status" value="1"/>
</dbReference>
<feature type="compositionally biased region" description="Polar residues" evidence="1">
    <location>
        <begin position="133"/>
        <end position="157"/>
    </location>
</feature>
<dbReference type="GeneID" id="80893937"/>
<keyword evidence="4" id="KW-1185">Reference proteome</keyword>
<evidence type="ECO:0000256" key="1">
    <source>
        <dbReference type="SAM" id="MobiDB-lite"/>
    </source>
</evidence>
<comment type="caution">
    <text evidence="3">The sequence shown here is derived from an EMBL/GenBank/DDBJ whole genome shotgun (WGS) entry which is preliminary data.</text>
</comment>
<organism evidence="3 4">
    <name type="scientific">Akanthomyces muscarius</name>
    <name type="common">Entomopathogenic fungus</name>
    <name type="synonym">Lecanicillium muscarium</name>
    <dbReference type="NCBI Taxonomy" id="2231603"/>
    <lineage>
        <taxon>Eukaryota</taxon>
        <taxon>Fungi</taxon>
        <taxon>Dikarya</taxon>
        <taxon>Ascomycota</taxon>
        <taxon>Pezizomycotina</taxon>
        <taxon>Sordariomycetes</taxon>
        <taxon>Hypocreomycetidae</taxon>
        <taxon>Hypocreales</taxon>
        <taxon>Cordycipitaceae</taxon>
        <taxon>Akanthomyces</taxon>
    </lineage>
</organism>
<gene>
    <name evidence="3" type="ORF">LMH87_006778</name>
</gene>
<dbReference type="RefSeq" id="XP_056060047.1">
    <property type="nucleotide sequence ID" value="XM_056204718.1"/>
</dbReference>
<evidence type="ECO:0000313" key="3">
    <source>
        <dbReference type="EMBL" id="KAJ4165132.1"/>
    </source>
</evidence>
<protein>
    <recommendedName>
        <fullName evidence="2">Aminoglycoside phosphotransferase domain-containing protein</fullName>
    </recommendedName>
</protein>
<dbReference type="InterPro" id="IPR011009">
    <property type="entry name" value="Kinase-like_dom_sf"/>
</dbReference>
<sequence>MTLKRKRSSPELPSSPMSFSSAFSSPPSNGPSMLDFTPRMGLVNPCHLNSRTLKRSRDNRPSQEEIHQRTLELLYNAQQQQQYEDLPSPCPDAEANPEQASLWATKLQPYPFLSQSIYLKNGFQAGASREAPSPSNGSESTPMVTPTSDNKPVSRSGTIEEAIDRRRKEKRLPPIPRTLDRSGQVEEGHMLLHSGFSRYVVLRPDNVVVKLGSYLNLDEMDAIAFAKGAGIRVPEVVGWGEQTTARKQQLDVAHQLREILGMMRSLPPPENYIGGFNSDRIIDARGMDTFIRPARRTEDEFNMFLTAEEGMPESIKQAWRNGIGKHCIVYSHCDIAPRNIMVRDGRIVALIDWEGAGWYPEYWDYVKLMHFMDKCPGWKALVDEIFPKSYHMELLLYSGLVYYQERWDNDLYQSKKGRNQELHKRGLPEEPRAADR</sequence>
<dbReference type="AlphaFoldDB" id="A0A9W8QRJ8"/>
<accession>A0A9W8QRJ8</accession>
<dbReference type="Pfam" id="PF01636">
    <property type="entry name" value="APH"/>
    <property type="match status" value="1"/>
</dbReference>
<feature type="region of interest" description="Disordered" evidence="1">
    <location>
        <begin position="1"/>
        <end position="38"/>
    </location>
</feature>
<dbReference type="PANTHER" id="PTHR21310">
    <property type="entry name" value="AMINOGLYCOSIDE PHOSPHOTRANSFERASE-RELATED-RELATED"/>
    <property type="match status" value="1"/>
</dbReference>
<feature type="compositionally biased region" description="Low complexity" evidence="1">
    <location>
        <begin position="10"/>
        <end position="32"/>
    </location>
</feature>
<dbReference type="PANTHER" id="PTHR21310:SF58">
    <property type="entry name" value="AMINOGLYCOSIDE PHOSPHOTRANSFERASE DOMAIN-CONTAINING PROTEIN"/>
    <property type="match status" value="1"/>
</dbReference>
<dbReference type="InterPro" id="IPR051678">
    <property type="entry name" value="AGP_Transferase"/>
</dbReference>
<feature type="region of interest" description="Disordered" evidence="1">
    <location>
        <begin position="126"/>
        <end position="180"/>
    </location>
</feature>
<proteinExistence type="predicted"/>
<dbReference type="KEGG" id="amus:LMH87_006778"/>
<dbReference type="SUPFAM" id="SSF56112">
    <property type="entry name" value="Protein kinase-like (PK-like)"/>
    <property type="match status" value="1"/>
</dbReference>